<sequence>MQLYAEPRKALADEEIEIHLTELPPFGKVKLRANMRLPWAEKTKFESFACFTADAQGTLNLSTQKPDFGTYDFPDAMGLILSMKMVKGGLKDIVKNISTEKSLFIEITAEHGNKQACVTLERLYKKPEVKIQKVTDGFVGEFFYTENTSNKTIVALGGSDGNMAALSIISAQLASHGFHVLSVAYFNETGLPKKLAEVPIEYFERVFQWLDQNPITKGNEIYVHGTSKGGELALLLASKYPIIKKVVGFAPHAYCFQGLNNKNVSSWTYGKHPLPFIRLKNRILYKNMLDCFIRNIPFGYMHTYKAAVASAQNKEAARIRIENAKADLLLFAGKNDNIWNAADGCNEIMDTLTRFDYPYNYQFFSYEDTGHPFPFPYTIPLSVTLSMKLFPRIVFVTGGTVKGNTYAQKDSWAKTIAFFNS</sequence>
<gene>
    <name evidence="1" type="ORF">FRZ06_13660</name>
</gene>
<keyword evidence="2" id="KW-1185">Reference proteome</keyword>
<dbReference type="EMBL" id="CP042469">
    <property type="protein sequence ID" value="QOX64313.1"/>
    <property type="molecule type" value="Genomic_DNA"/>
</dbReference>
<protein>
    <submittedName>
        <fullName evidence="1">Acyl-CoA thioesterase</fullName>
    </submittedName>
</protein>
<name>A0ACD1ACG9_9FIRM</name>
<reference evidence="1" key="1">
    <citation type="submission" date="2019-08" db="EMBL/GenBank/DDBJ databases">
        <title>Genome sequence of Clostridiales bacterium MT110.</title>
        <authorList>
            <person name="Cao J."/>
        </authorList>
    </citation>
    <scope>NUCLEOTIDE SEQUENCE</scope>
    <source>
        <strain evidence="1">MT110</strain>
    </source>
</reference>
<proteinExistence type="predicted"/>
<accession>A0ACD1ACG9</accession>
<dbReference type="Proteomes" id="UP000594014">
    <property type="component" value="Chromosome"/>
</dbReference>
<evidence type="ECO:0000313" key="1">
    <source>
        <dbReference type="EMBL" id="QOX64313.1"/>
    </source>
</evidence>
<organism evidence="1 2">
    <name type="scientific">Anoxybacterium hadale</name>
    <dbReference type="NCBI Taxonomy" id="3408580"/>
    <lineage>
        <taxon>Bacteria</taxon>
        <taxon>Bacillati</taxon>
        <taxon>Bacillota</taxon>
        <taxon>Clostridia</taxon>
        <taxon>Peptostreptococcales</taxon>
        <taxon>Anaerovoracaceae</taxon>
        <taxon>Anoxybacterium</taxon>
    </lineage>
</organism>
<evidence type="ECO:0000313" key="2">
    <source>
        <dbReference type="Proteomes" id="UP000594014"/>
    </source>
</evidence>